<evidence type="ECO:0000313" key="4">
    <source>
        <dbReference type="Proteomes" id="UP000306113"/>
    </source>
</evidence>
<keyword evidence="4" id="KW-1185">Reference proteome</keyword>
<dbReference type="Proteomes" id="UP000306113">
    <property type="component" value="Unassembled WGS sequence"/>
</dbReference>
<dbReference type="EMBL" id="SSMD01000006">
    <property type="protein sequence ID" value="THD72928.1"/>
    <property type="molecule type" value="Genomic_DNA"/>
</dbReference>
<dbReference type="NCBIfam" id="NF006181">
    <property type="entry name" value="PRK08314.1"/>
    <property type="match status" value="1"/>
</dbReference>
<accession>A0A4S3M927</accession>
<feature type="domain" description="AMP-dependent synthetase/ligase" evidence="1">
    <location>
        <begin position="29"/>
        <end position="408"/>
    </location>
</feature>
<dbReference type="OrthoDB" id="9803968at2"/>
<evidence type="ECO:0000259" key="1">
    <source>
        <dbReference type="Pfam" id="PF00501"/>
    </source>
</evidence>
<dbReference type="InterPro" id="IPR050237">
    <property type="entry name" value="ATP-dep_AMP-bd_enzyme"/>
</dbReference>
<protein>
    <submittedName>
        <fullName evidence="3">Long-chain fatty acid--CoA ligase</fullName>
    </submittedName>
</protein>
<dbReference type="Gene3D" id="3.40.50.12780">
    <property type="entry name" value="N-terminal domain of ligase-like"/>
    <property type="match status" value="1"/>
</dbReference>
<dbReference type="Pfam" id="PF13193">
    <property type="entry name" value="AMP-binding_C"/>
    <property type="match status" value="1"/>
</dbReference>
<evidence type="ECO:0000259" key="2">
    <source>
        <dbReference type="Pfam" id="PF13193"/>
    </source>
</evidence>
<dbReference type="InterPro" id="IPR045851">
    <property type="entry name" value="AMP-bd_C_sf"/>
</dbReference>
<dbReference type="Pfam" id="PF00501">
    <property type="entry name" value="AMP-binding"/>
    <property type="match status" value="1"/>
</dbReference>
<comment type="caution">
    <text evidence="3">The sequence shown here is derived from an EMBL/GenBank/DDBJ whole genome shotgun (WGS) entry which is preliminary data.</text>
</comment>
<evidence type="ECO:0000313" key="3">
    <source>
        <dbReference type="EMBL" id="THD72928.1"/>
    </source>
</evidence>
<organism evidence="3 4">
    <name type="scientific">Thalassobius vesicularis</name>
    <dbReference type="NCBI Taxonomy" id="1294297"/>
    <lineage>
        <taxon>Bacteria</taxon>
        <taxon>Pseudomonadati</taxon>
        <taxon>Pseudomonadota</taxon>
        <taxon>Alphaproteobacteria</taxon>
        <taxon>Rhodobacterales</taxon>
        <taxon>Roseobacteraceae</taxon>
        <taxon>Thalassovita</taxon>
    </lineage>
</organism>
<dbReference type="InterPro" id="IPR025110">
    <property type="entry name" value="AMP-bd_C"/>
</dbReference>
<name>A0A4S3M927_9RHOB</name>
<reference evidence="3 4" key="1">
    <citation type="submission" date="2019-04" db="EMBL/GenBank/DDBJ databases">
        <title>Draft genome sequence of Youngimonas vesicularis.</title>
        <authorList>
            <person name="Hameed A."/>
        </authorList>
    </citation>
    <scope>NUCLEOTIDE SEQUENCE [LARGE SCALE GENOMIC DNA]</scope>
    <source>
        <strain evidence="3 4">CC-AMW-E</strain>
    </source>
</reference>
<sequence>MERLHHKVWPLGRPHDIPAPAHTLNDNLFRHAAATPDKAALVFYGRVTTYAQLGDQATRIAGWLQNRCGVQPGDRVGIQLQNSPQWVAAFYGIIRAGAVAVPINPMNLTDETDYIVEDAGIRTLFTAQDRERELEPLLAQNILDHVIVATYSDELPADPHENLPPEIAAPRATLPGHCTAWAEMIAANETPAPFTRTPQDLAVMPYTSGSTGRGKGCMHSHQTAIHAINSMVDWFGLGGEDVFFCVAPMFHVVGLQAGLNSAIQAGGTSVILPRWDREIAAHLIREFGVTAWPCVPTMIIDFLNRPTLRDDDLATLRVLWGGGIAMPEAVAEKLRRLTGLTFLEGYGMTETIAPTSANPPHLPKPQCAGIPVFNTDVAIVDPDTLTPMPQGETGEILISGPQVMLAYWNNDEANAESFVTLENQRFLRSGDLGYLDENGYIFIVDRLKRMINASGYKVWPTEVEAKLYHHPAIEEACIIASTDPYRGETVKAVAVLKPGATLTAKELSTWAHDHMAAYKVPRLLEIVTALPKSGSGKVLWRELQERENAKSKDTTQ</sequence>
<feature type="domain" description="AMP-binding enzyme C-terminal" evidence="2">
    <location>
        <begin position="462"/>
        <end position="537"/>
    </location>
</feature>
<dbReference type="GO" id="GO:0016878">
    <property type="term" value="F:acid-thiol ligase activity"/>
    <property type="evidence" value="ECO:0007669"/>
    <property type="project" value="UniProtKB-ARBA"/>
</dbReference>
<dbReference type="PANTHER" id="PTHR43767:SF1">
    <property type="entry name" value="NONRIBOSOMAL PEPTIDE SYNTHASE PES1 (EUROFUNG)-RELATED"/>
    <property type="match status" value="1"/>
</dbReference>
<gene>
    <name evidence="3" type="ORF">E7681_13465</name>
</gene>
<dbReference type="InterPro" id="IPR000873">
    <property type="entry name" value="AMP-dep_synth/lig_dom"/>
</dbReference>
<dbReference type="PANTHER" id="PTHR43767">
    <property type="entry name" value="LONG-CHAIN-FATTY-ACID--COA LIGASE"/>
    <property type="match status" value="1"/>
</dbReference>
<dbReference type="SUPFAM" id="SSF56801">
    <property type="entry name" value="Acetyl-CoA synthetase-like"/>
    <property type="match status" value="1"/>
</dbReference>
<keyword evidence="3" id="KW-0436">Ligase</keyword>
<dbReference type="InterPro" id="IPR042099">
    <property type="entry name" value="ANL_N_sf"/>
</dbReference>
<dbReference type="AlphaFoldDB" id="A0A4S3M927"/>
<dbReference type="Gene3D" id="3.30.300.30">
    <property type="match status" value="1"/>
</dbReference>
<proteinExistence type="predicted"/>
<dbReference type="RefSeq" id="WP_136339825.1">
    <property type="nucleotide sequence ID" value="NZ_SSMD01000006.1"/>
</dbReference>